<accession>A0ABV0IJ68</accession>
<dbReference type="PANTHER" id="PTHR43400">
    <property type="entry name" value="FUMARATE REDUCTASE"/>
    <property type="match status" value="1"/>
</dbReference>
<evidence type="ECO:0000256" key="3">
    <source>
        <dbReference type="ARBA" id="ARBA00022827"/>
    </source>
</evidence>
<dbReference type="Proteomes" id="UP001484097">
    <property type="component" value="Unassembled WGS sequence"/>
</dbReference>
<dbReference type="NCBIfam" id="NF004789">
    <property type="entry name" value="PRK06134.1"/>
    <property type="match status" value="1"/>
</dbReference>
<evidence type="ECO:0000256" key="2">
    <source>
        <dbReference type="ARBA" id="ARBA00022630"/>
    </source>
</evidence>
<dbReference type="EMBL" id="JBDXMX010000004">
    <property type="protein sequence ID" value="MEO9248191.1"/>
    <property type="molecule type" value="Genomic_DNA"/>
</dbReference>
<dbReference type="PANTHER" id="PTHR43400:SF10">
    <property type="entry name" value="3-OXOSTEROID 1-DEHYDROGENASE"/>
    <property type="match status" value="1"/>
</dbReference>
<dbReference type="Gene3D" id="3.50.50.60">
    <property type="entry name" value="FAD/NAD(P)-binding domain"/>
    <property type="match status" value="2"/>
</dbReference>
<feature type="domain" description="FAD-dependent oxidoreductase 2 FAD-binding" evidence="5">
    <location>
        <begin position="26"/>
        <end position="570"/>
    </location>
</feature>
<comment type="caution">
    <text evidence="6">The sequence shown here is derived from an EMBL/GenBank/DDBJ whole genome shotgun (WGS) entry which is preliminary data.</text>
</comment>
<evidence type="ECO:0000256" key="1">
    <source>
        <dbReference type="ARBA" id="ARBA00001974"/>
    </source>
</evidence>
<evidence type="ECO:0000259" key="5">
    <source>
        <dbReference type="Pfam" id="PF00890"/>
    </source>
</evidence>
<keyword evidence="3" id="KW-0274">FAD</keyword>
<dbReference type="SUPFAM" id="SSF51905">
    <property type="entry name" value="FAD/NAD(P)-binding domain"/>
    <property type="match status" value="1"/>
</dbReference>
<sequence>MTSTTEQQPLTEDEALALGIPVVDTDVLVAGSGAGGLAAAVTAAYHGLEVMVAEKAPVCGGATSWSGGWAWTPGTALARAEGVDEDREQFRSYLRAVLGQRYTEAAGEKIDAFLEAVPHMVGFFHTKTSLQFVTGARIHDIYGDLPGAGTGNRSVGPAPVNAREFSPALLKKMRRQFYTTSFFGMGIMAGQDLSTFLKASQFKLEGWVHSVKRVVPHLVDLATRGRSMHLVNGTALTGRLMKSADDLGVRIHVNTPVQCLVRSAEGRITGAIIGGPDGGRYVRAQRGVVLATGGFPNDVGRRRELFPKTPTGNEHWTLAPDGTTGDGLEMALGAGGVFDTDMASPAAWCPVSLVAYPGNRHGVFPHIMDRAKPGSIGVRRDGKRFVNEANGYYDYVSGLLEATGEGEAVESWQIADSTAIRRYSLGFAKPIPMPLTPYLKTGYLVRGDTIADLARACGIDPEGLERTVREFNENARRGEDPEFARGATAFNRYGGDPEVGPNPSLAPLEKGPFYAVHVRPGSFGTFAGIAADTHARVVDGEGEPIEGLYTAGNDHASIMRGHYPAGGINLGPALTFGYVAGRHLAGATAYEDGETAGEAR</sequence>
<protein>
    <submittedName>
        <fullName evidence="6">FAD-dependent oxidoreductase</fullName>
    </submittedName>
</protein>
<dbReference type="InterPro" id="IPR036188">
    <property type="entry name" value="FAD/NAD-bd_sf"/>
</dbReference>
<dbReference type="Pfam" id="PF00890">
    <property type="entry name" value="FAD_binding_2"/>
    <property type="match status" value="1"/>
</dbReference>
<dbReference type="InterPro" id="IPR027477">
    <property type="entry name" value="Succ_DH/fumarate_Rdtase_cat_sf"/>
</dbReference>
<dbReference type="RefSeq" id="WP_309813361.1">
    <property type="nucleotide sequence ID" value="NZ_JBDXMX010000004.1"/>
</dbReference>
<comment type="cofactor">
    <cofactor evidence="1">
        <name>FAD</name>
        <dbReference type="ChEBI" id="CHEBI:57692"/>
    </cofactor>
</comment>
<dbReference type="SUPFAM" id="SSF56425">
    <property type="entry name" value="Succinate dehydrogenase/fumarate reductase flavoprotein, catalytic domain"/>
    <property type="match status" value="1"/>
</dbReference>
<keyword evidence="4" id="KW-0560">Oxidoreductase</keyword>
<keyword evidence="2" id="KW-0285">Flavoprotein</keyword>
<evidence type="ECO:0000313" key="6">
    <source>
        <dbReference type="EMBL" id="MEO9248191.1"/>
    </source>
</evidence>
<dbReference type="InterPro" id="IPR003953">
    <property type="entry name" value="FAD-dep_OxRdtase_2_FAD-bd"/>
</dbReference>
<dbReference type="InterPro" id="IPR050315">
    <property type="entry name" value="FAD-oxidoreductase_2"/>
</dbReference>
<reference evidence="6 7" key="1">
    <citation type="submission" date="2024-05" db="EMBL/GenBank/DDBJ databases">
        <authorList>
            <person name="Yi C."/>
        </authorList>
    </citation>
    <scope>NUCLEOTIDE SEQUENCE [LARGE SCALE GENOMIC DNA]</scope>
    <source>
        <strain evidence="6 7">XS13</strain>
    </source>
</reference>
<evidence type="ECO:0000256" key="4">
    <source>
        <dbReference type="ARBA" id="ARBA00023002"/>
    </source>
</evidence>
<gene>
    <name evidence="6" type="ORF">ABDK96_10900</name>
</gene>
<evidence type="ECO:0000313" key="7">
    <source>
        <dbReference type="Proteomes" id="UP001484097"/>
    </source>
</evidence>
<dbReference type="Gene3D" id="3.90.700.10">
    <property type="entry name" value="Succinate dehydrogenase/fumarate reductase flavoprotein, catalytic domain"/>
    <property type="match status" value="1"/>
</dbReference>
<organism evidence="6 7">
    <name type="scientific">Citricoccus nitrophenolicus</name>
    <dbReference type="NCBI Taxonomy" id="863575"/>
    <lineage>
        <taxon>Bacteria</taxon>
        <taxon>Bacillati</taxon>
        <taxon>Actinomycetota</taxon>
        <taxon>Actinomycetes</taxon>
        <taxon>Micrococcales</taxon>
        <taxon>Micrococcaceae</taxon>
        <taxon>Citricoccus</taxon>
    </lineage>
</organism>
<name>A0ABV0IJ68_9MICC</name>
<keyword evidence="7" id="KW-1185">Reference proteome</keyword>
<proteinExistence type="predicted"/>